<evidence type="ECO:0008006" key="3">
    <source>
        <dbReference type="Google" id="ProtNLM"/>
    </source>
</evidence>
<reference evidence="1 2" key="1">
    <citation type="submission" date="2024-04" db="EMBL/GenBank/DDBJ databases">
        <title>Novel species of the genus Ideonella isolated from streams.</title>
        <authorList>
            <person name="Lu H."/>
        </authorList>
    </citation>
    <scope>NUCLEOTIDE SEQUENCE [LARGE SCALE GENOMIC DNA]</scope>
    <source>
        <strain evidence="1 2">DXS22W</strain>
    </source>
</reference>
<evidence type="ECO:0000313" key="1">
    <source>
        <dbReference type="EMBL" id="MEK8049738.1"/>
    </source>
</evidence>
<gene>
    <name evidence="1" type="ORF">AACH10_05785</name>
</gene>
<organism evidence="1 2">
    <name type="scientific">Pseudaquabacterium inlustre</name>
    <dbReference type="NCBI Taxonomy" id="2984192"/>
    <lineage>
        <taxon>Bacteria</taxon>
        <taxon>Pseudomonadati</taxon>
        <taxon>Pseudomonadota</taxon>
        <taxon>Betaproteobacteria</taxon>
        <taxon>Burkholderiales</taxon>
        <taxon>Sphaerotilaceae</taxon>
        <taxon>Pseudaquabacterium</taxon>
    </lineage>
</organism>
<protein>
    <recommendedName>
        <fullName evidence="3">NIF system FeS cluster assembly NifU C-terminal domain-containing protein</fullName>
    </recommendedName>
</protein>
<sequence>MGRHATIIPIVAAQPARGCQACLQASSGPVCRSVLGEPCGAPELHGPAPQVQRLLLALGQSLGLPVDGAENRVVRSLALGDGEVELRLTVSPRCGGAELADTAFQTLRRLLPDTDIYVTHAG</sequence>
<dbReference type="RefSeq" id="WP_341409418.1">
    <property type="nucleotide sequence ID" value="NZ_JBBUTH010000003.1"/>
</dbReference>
<evidence type="ECO:0000313" key="2">
    <source>
        <dbReference type="Proteomes" id="UP001365405"/>
    </source>
</evidence>
<name>A0ABU9CCZ3_9BURK</name>
<proteinExistence type="predicted"/>
<dbReference type="Proteomes" id="UP001365405">
    <property type="component" value="Unassembled WGS sequence"/>
</dbReference>
<accession>A0ABU9CCZ3</accession>
<comment type="caution">
    <text evidence="1">The sequence shown here is derived from an EMBL/GenBank/DDBJ whole genome shotgun (WGS) entry which is preliminary data.</text>
</comment>
<dbReference type="EMBL" id="JBBUTH010000003">
    <property type="protein sequence ID" value="MEK8049738.1"/>
    <property type="molecule type" value="Genomic_DNA"/>
</dbReference>
<keyword evidence="2" id="KW-1185">Reference proteome</keyword>